<name>A0A1M6UFD6_PSETH</name>
<dbReference type="InterPro" id="IPR036271">
    <property type="entry name" value="Tet_transcr_reg_TetR-rel_C_sf"/>
</dbReference>
<keyword evidence="3" id="KW-0804">Transcription</keyword>
<dbReference type="InterPro" id="IPR001647">
    <property type="entry name" value="HTH_TetR"/>
</dbReference>
<evidence type="ECO:0000256" key="2">
    <source>
        <dbReference type="ARBA" id="ARBA00023125"/>
    </source>
</evidence>
<feature type="DNA-binding region" description="H-T-H motif" evidence="4">
    <location>
        <begin position="45"/>
        <end position="64"/>
    </location>
</feature>
<protein>
    <submittedName>
        <fullName evidence="6">Transcriptional regulator, TetR family</fullName>
    </submittedName>
</protein>
<dbReference type="GO" id="GO:0000976">
    <property type="term" value="F:transcription cis-regulatory region binding"/>
    <property type="evidence" value="ECO:0007669"/>
    <property type="project" value="TreeGrafter"/>
</dbReference>
<dbReference type="GO" id="GO:0045892">
    <property type="term" value="P:negative regulation of DNA-templated transcription"/>
    <property type="evidence" value="ECO:0007669"/>
    <property type="project" value="UniProtKB-ARBA"/>
</dbReference>
<evidence type="ECO:0000259" key="5">
    <source>
        <dbReference type="PROSITE" id="PS50977"/>
    </source>
</evidence>
<dbReference type="InterPro" id="IPR050109">
    <property type="entry name" value="HTH-type_TetR-like_transc_reg"/>
</dbReference>
<proteinExistence type="predicted"/>
<evidence type="ECO:0000256" key="3">
    <source>
        <dbReference type="ARBA" id="ARBA00023163"/>
    </source>
</evidence>
<sequence length="182" mass="20444">MSVPTSGLPAAARSSRVVRRRNRKVVEIVATATDVLSERGYHDTSLDEIAERLDIGKATLYHYFPNKEALVMACMEAVGTQTNEKLRVIAAEAGTARERLAALIRSQLDIVVARPQMATLFRQPRDLPEAFRERARELRREHYSIFRDVVRDGIESGEFAVDDEDVALHNLYGAMNYVSTVP</sequence>
<dbReference type="PRINTS" id="PR00455">
    <property type="entry name" value="HTHTETR"/>
</dbReference>
<dbReference type="Pfam" id="PF17932">
    <property type="entry name" value="TetR_C_24"/>
    <property type="match status" value="1"/>
</dbReference>
<dbReference type="FunFam" id="1.10.10.60:FF:000141">
    <property type="entry name" value="TetR family transcriptional regulator"/>
    <property type="match status" value="1"/>
</dbReference>
<dbReference type="AlphaFoldDB" id="A0A1M6UFD6"/>
<dbReference type="Gene3D" id="1.10.357.10">
    <property type="entry name" value="Tetracycline Repressor, domain 2"/>
    <property type="match status" value="1"/>
</dbReference>
<dbReference type="InterPro" id="IPR009057">
    <property type="entry name" value="Homeodomain-like_sf"/>
</dbReference>
<evidence type="ECO:0000313" key="6">
    <source>
        <dbReference type="EMBL" id="SHK67887.1"/>
    </source>
</evidence>
<evidence type="ECO:0000256" key="4">
    <source>
        <dbReference type="PROSITE-ProRule" id="PRU00335"/>
    </source>
</evidence>
<keyword evidence="2 4" id="KW-0238">DNA-binding</keyword>
<dbReference type="GO" id="GO:0003700">
    <property type="term" value="F:DNA-binding transcription factor activity"/>
    <property type="evidence" value="ECO:0007669"/>
    <property type="project" value="TreeGrafter"/>
</dbReference>
<gene>
    <name evidence="6" type="ORF">SAMN05443637_11042</name>
</gene>
<dbReference type="Proteomes" id="UP000184363">
    <property type="component" value="Unassembled WGS sequence"/>
</dbReference>
<reference evidence="6 7" key="1">
    <citation type="submission" date="2016-11" db="EMBL/GenBank/DDBJ databases">
        <authorList>
            <person name="Jaros S."/>
            <person name="Januszkiewicz K."/>
            <person name="Wedrychowicz H."/>
        </authorList>
    </citation>
    <scope>NUCLEOTIDE SEQUENCE [LARGE SCALE GENOMIC DNA]</scope>
    <source>
        <strain evidence="6 7">DSM 43832</strain>
    </source>
</reference>
<dbReference type="PANTHER" id="PTHR30055">
    <property type="entry name" value="HTH-TYPE TRANSCRIPTIONAL REGULATOR RUTR"/>
    <property type="match status" value="1"/>
</dbReference>
<dbReference type="InterPro" id="IPR023772">
    <property type="entry name" value="DNA-bd_HTH_TetR-type_CS"/>
</dbReference>
<dbReference type="SUPFAM" id="SSF48498">
    <property type="entry name" value="Tetracyclin repressor-like, C-terminal domain"/>
    <property type="match status" value="1"/>
</dbReference>
<dbReference type="EMBL" id="FRAP01000010">
    <property type="protein sequence ID" value="SHK67887.1"/>
    <property type="molecule type" value="Genomic_DNA"/>
</dbReference>
<dbReference type="SUPFAM" id="SSF46689">
    <property type="entry name" value="Homeodomain-like"/>
    <property type="match status" value="1"/>
</dbReference>
<dbReference type="PROSITE" id="PS50977">
    <property type="entry name" value="HTH_TETR_2"/>
    <property type="match status" value="1"/>
</dbReference>
<evidence type="ECO:0000256" key="1">
    <source>
        <dbReference type="ARBA" id="ARBA00023015"/>
    </source>
</evidence>
<evidence type="ECO:0000313" key="7">
    <source>
        <dbReference type="Proteomes" id="UP000184363"/>
    </source>
</evidence>
<dbReference type="PROSITE" id="PS01081">
    <property type="entry name" value="HTH_TETR_1"/>
    <property type="match status" value="1"/>
</dbReference>
<dbReference type="PANTHER" id="PTHR30055:SF234">
    <property type="entry name" value="HTH-TYPE TRANSCRIPTIONAL REGULATOR BETI"/>
    <property type="match status" value="1"/>
</dbReference>
<dbReference type="STRING" id="1848.SAMN05443637_11042"/>
<dbReference type="Gene3D" id="1.10.10.60">
    <property type="entry name" value="Homeodomain-like"/>
    <property type="match status" value="1"/>
</dbReference>
<feature type="domain" description="HTH tetR-type" evidence="5">
    <location>
        <begin position="22"/>
        <end position="82"/>
    </location>
</feature>
<dbReference type="Pfam" id="PF00440">
    <property type="entry name" value="TetR_N"/>
    <property type="match status" value="1"/>
</dbReference>
<accession>A0A1M6UFD6</accession>
<keyword evidence="7" id="KW-1185">Reference proteome</keyword>
<keyword evidence="1" id="KW-0805">Transcription regulation</keyword>
<dbReference type="InterPro" id="IPR041490">
    <property type="entry name" value="KstR2_TetR_C"/>
</dbReference>
<organism evidence="6 7">
    <name type="scientific">Pseudonocardia thermophila</name>
    <dbReference type="NCBI Taxonomy" id="1848"/>
    <lineage>
        <taxon>Bacteria</taxon>
        <taxon>Bacillati</taxon>
        <taxon>Actinomycetota</taxon>
        <taxon>Actinomycetes</taxon>
        <taxon>Pseudonocardiales</taxon>
        <taxon>Pseudonocardiaceae</taxon>
        <taxon>Pseudonocardia</taxon>
    </lineage>
</organism>